<accession>A0A9D9NDU3</accession>
<feature type="domain" description="Calcineurin-like phosphoesterase" evidence="1">
    <location>
        <begin position="1"/>
        <end position="142"/>
    </location>
</feature>
<dbReference type="InterPro" id="IPR029052">
    <property type="entry name" value="Metallo-depent_PP-like"/>
</dbReference>
<evidence type="ECO:0000313" key="3">
    <source>
        <dbReference type="Proteomes" id="UP000810292"/>
    </source>
</evidence>
<proteinExistence type="predicted"/>
<dbReference type="SUPFAM" id="SSF56300">
    <property type="entry name" value="Metallo-dependent phosphatases"/>
    <property type="match status" value="1"/>
</dbReference>
<dbReference type="Pfam" id="PF00149">
    <property type="entry name" value="Metallophos"/>
    <property type="match status" value="1"/>
</dbReference>
<dbReference type="PANTHER" id="PTHR42850:SF2">
    <property type="entry name" value="BLL5683 PROTEIN"/>
    <property type="match status" value="1"/>
</dbReference>
<sequence>MRRLIIGDVHGSYRALMEVLEKASFSSDDQLYFTGDAADGYMDVYECLSFFMELGERFHPVIGNHDVWLQNWLLMDEAPYEWVSQGGRASILSFERACVSPSRRREIGEFLLSWPYVISTEHEYICHGGPGDFASDDDMERLAALKRNPGYGCSLGEKIMWDRSYYVYADYDEKHDRSVKRFGKLSCSKRLFIGHSEIGTYEPLVSERYNLVNLDTGAGWAGCLTIMDMDTLEYWQSGKSKDLYREMR</sequence>
<dbReference type="PANTHER" id="PTHR42850">
    <property type="entry name" value="METALLOPHOSPHOESTERASE"/>
    <property type="match status" value="1"/>
</dbReference>
<dbReference type="Gene3D" id="3.60.21.10">
    <property type="match status" value="1"/>
</dbReference>
<dbReference type="EMBL" id="JADIMF010000139">
    <property type="protein sequence ID" value="MBO8469773.1"/>
    <property type="molecule type" value="Genomic_DNA"/>
</dbReference>
<dbReference type="GO" id="GO:0005737">
    <property type="term" value="C:cytoplasm"/>
    <property type="evidence" value="ECO:0007669"/>
    <property type="project" value="TreeGrafter"/>
</dbReference>
<gene>
    <name evidence="2" type="ORF">IAA72_08320</name>
</gene>
<dbReference type="InterPro" id="IPR004843">
    <property type="entry name" value="Calcineurin-like_PHP"/>
</dbReference>
<name>A0A9D9NDU3_9SPIO</name>
<dbReference type="InterPro" id="IPR050126">
    <property type="entry name" value="Ap4A_hydrolase"/>
</dbReference>
<dbReference type="AlphaFoldDB" id="A0A9D9NDU3"/>
<evidence type="ECO:0000259" key="1">
    <source>
        <dbReference type="Pfam" id="PF00149"/>
    </source>
</evidence>
<protein>
    <submittedName>
        <fullName evidence="2">Metallophosphoesterase</fullName>
    </submittedName>
</protein>
<dbReference type="Proteomes" id="UP000810292">
    <property type="component" value="Unassembled WGS sequence"/>
</dbReference>
<comment type="caution">
    <text evidence="2">The sequence shown here is derived from an EMBL/GenBank/DDBJ whole genome shotgun (WGS) entry which is preliminary data.</text>
</comment>
<evidence type="ECO:0000313" key="2">
    <source>
        <dbReference type="EMBL" id="MBO8469773.1"/>
    </source>
</evidence>
<reference evidence="2" key="1">
    <citation type="submission" date="2020-10" db="EMBL/GenBank/DDBJ databases">
        <authorList>
            <person name="Gilroy R."/>
        </authorList>
    </citation>
    <scope>NUCLEOTIDE SEQUENCE</scope>
    <source>
        <strain evidence="2">14700</strain>
    </source>
</reference>
<organism evidence="2 3">
    <name type="scientific">Candidatus Ornithospirochaeta stercoravium</name>
    <dbReference type="NCBI Taxonomy" id="2840897"/>
    <lineage>
        <taxon>Bacteria</taxon>
        <taxon>Pseudomonadati</taxon>
        <taxon>Spirochaetota</taxon>
        <taxon>Spirochaetia</taxon>
        <taxon>Spirochaetales</taxon>
        <taxon>Spirochaetaceae</taxon>
        <taxon>Spirochaetaceae incertae sedis</taxon>
        <taxon>Candidatus Ornithospirochaeta</taxon>
    </lineage>
</organism>
<dbReference type="GO" id="GO:0016791">
    <property type="term" value="F:phosphatase activity"/>
    <property type="evidence" value="ECO:0007669"/>
    <property type="project" value="TreeGrafter"/>
</dbReference>
<reference evidence="2" key="2">
    <citation type="journal article" date="2021" name="PeerJ">
        <title>Extensive microbial diversity within the chicken gut microbiome revealed by metagenomics and culture.</title>
        <authorList>
            <person name="Gilroy R."/>
            <person name="Ravi A."/>
            <person name="Getino M."/>
            <person name="Pursley I."/>
            <person name="Horton D.L."/>
            <person name="Alikhan N.F."/>
            <person name="Baker D."/>
            <person name="Gharbi K."/>
            <person name="Hall N."/>
            <person name="Watson M."/>
            <person name="Adriaenssens E.M."/>
            <person name="Foster-Nyarko E."/>
            <person name="Jarju S."/>
            <person name="Secka A."/>
            <person name="Antonio M."/>
            <person name="Oren A."/>
            <person name="Chaudhuri R.R."/>
            <person name="La Ragione R."/>
            <person name="Hildebrand F."/>
            <person name="Pallen M.J."/>
        </authorList>
    </citation>
    <scope>NUCLEOTIDE SEQUENCE</scope>
    <source>
        <strain evidence="2">14700</strain>
    </source>
</reference>